<dbReference type="InterPro" id="IPR007374">
    <property type="entry name" value="ASCH_domain"/>
</dbReference>
<protein>
    <recommendedName>
        <fullName evidence="1">ASCH domain-containing protein</fullName>
    </recommendedName>
</protein>
<dbReference type="Proteomes" id="UP000251800">
    <property type="component" value="Unassembled WGS sequence"/>
</dbReference>
<accession>A0A363UQJ4</accession>
<reference evidence="2 3" key="1">
    <citation type="submission" date="2018-05" db="EMBL/GenBank/DDBJ databases">
        <title>Abyssibacter profundi OUC007T gen. nov., sp. nov, a marine bacterium isolated from seawater of the Mariana Trench.</title>
        <authorList>
            <person name="Zhou S."/>
        </authorList>
    </citation>
    <scope>NUCLEOTIDE SEQUENCE [LARGE SCALE GENOMIC DNA]</scope>
    <source>
        <strain evidence="2 3">OUC007</strain>
    </source>
</reference>
<evidence type="ECO:0000313" key="2">
    <source>
        <dbReference type="EMBL" id="PWN57769.1"/>
    </source>
</evidence>
<keyword evidence="3" id="KW-1185">Reference proteome</keyword>
<proteinExistence type="predicted"/>
<dbReference type="Pfam" id="PF04266">
    <property type="entry name" value="ASCH"/>
    <property type="match status" value="1"/>
</dbReference>
<dbReference type="SUPFAM" id="SSF88697">
    <property type="entry name" value="PUA domain-like"/>
    <property type="match status" value="1"/>
</dbReference>
<organism evidence="2 3">
    <name type="scientific">Abyssibacter profundi</name>
    <dbReference type="NCBI Taxonomy" id="2182787"/>
    <lineage>
        <taxon>Bacteria</taxon>
        <taxon>Pseudomonadati</taxon>
        <taxon>Pseudomonadota</taxon>
        <taxon>Gammaproteobacteria</taxon>
        <taxon>Chromatiales</taxon>
        <taxon>Oceanococcaceae</taxon>
        <taxon>Abyssibacter</taxon>
    </lineage>
</organism>
<gene>
    <name evidence="2" type="ORF">DEH80_01120</name>
</gene>
<sequence>MTTRHALQVFVCLEQKLVTKKLPVRGLVIKEPYVSWILSGEKTWEMRSSHTRVRGEIALIRQGSGLVVGTARLVDSIGPLSDSDMRGSQSFHRMTDESIEDPSKRKWRHAWVLRDAQAFHQPVSYSHPKGAVTWVQLGGGEEASPSVSPAHLLPAQISTRSVEPLADQVPLLNSIESVLSSANYFKVRETKKKSFWVHKLLDAGVFIDKVDAGRDRISVITHPDTPLSSLYGMAGVEIPVPGTFYHSSNMREFPKRMHRGANPIPHGHKIRVENLSSLRAALDAMLVPA</sequence>
<dbReference type="Gene3D" id="2.30.130.30">
    <property type="entry name" value="Hypothetical protein"/>
    <property type="match status" value="1"/>
</dbReference>
<comment type="caution">
    <text evidence="2">The sequence shown here is derived from an EMBL/GenBank/DDBJ whole genome shotgun (WGS) entry which is preliminary data.</text>
</comment>
<dbReference type="AlphaFoldDB" id="A0A363UQJ4"/>
<evidence type="ECO:0000313" key="3">
    <source>
        <dbReference type="Proteomes" id="UP000251800"/>
    </source>
</evidence>
<evidence type="ECO:0000259" key="1">
    <source>
        <dbReference type="Pfam" id="PF04266"/>
    </source>
</evidence>
<dbReference type="EMBL" id="QEQK01000001">
    <property type="protein sequence ID" value="PWN57769.1"/>
    <property type="molecule type" value="Genomic_DNA"/>
</dbReference>
<name>A0A363UQJ4_9GAMM</name>
<dbReference type="OrthoDB" id="9800901at2"/>
<dbReference type="InterPro" id="IPR015947">
    <property type="entry name" value="PUA-like_sf"/>
</dbReference>
<feature type="domain" description="ASCH" evidence="1">
    <location>
        <begin position="29"/>
        <end position="74"/>
    </location>
</feature>